<evidence type="ECO:0000256" key="12">
    <source>
        <dbReference type="ARBA" id="ARBA00022989"/>
    </source>
</evidence>
<evidence type="ECO:0000256" key="16">
    <source>
        <dbReference type="ARBA" id="ARBA00032853"/>
    </source>
</evidence>
<comment type="function">
    <text evidence="14 19">Joins adenosylcobinamide-GDP and alpha-ribazole to generate adenosylcobalamin (Ado-cobalamin). Also synthesizes adenosylcobalamin 5'-phosphate from adenosylcobinamide-GDP and alpha-ribazole 5'-phosphate.</text>
</comment>
<proteinExistence type="inferred from homology"/>
<evidence type="ECO:0000256" key="13">
    <source>
        <dbReference type="ARBA" id="ARBA00023136"/>
    </source>
</evidence>
<feature type="transmembrane region" description="Helical" evidence="19">
    <location>
        <begin position="222"/>
        <end position="241"/>
    </location>
</feature>
<evidence type="ECO:0000256" key="1">
    <source>
        <dbReference type="ARBA" id="ARBA00001946"/>
    </source>
</evidence>
<dbReference type="GO" id="GO:0009236">
    <property type="term" value="P:cobalamin biosynthetic process"/>
    <property type="evidence" value="ECO:0007669"/>
    <property type="project" value="UniProtKB-UniRule"/>
</dbReference>
<dbReference type="EC" id="2.7.8.26" evidence="5 19"/>
<feature type="transmembrane region" description="Helical" evidence="19">
    <location>
        <begin position="193"/>
        <end position="216"/>
    </location>
</feature>
<evidence type="ECO:0000256" key="4">
    <source>
        <dbReference type="ARBA" id="ARBA00010561"/>
    </source>
</evidence>
<dbReference type="PANTHER" id="PTHR34148">
    <property type="entry name" value="ADENOSYLCOBINAMIDE-GDP RIBAZOLETRANSFERASE"/>
    <property type="match status" value="1"/>
</dbReference>
<dbReference type="InterPro" id="IPR003805">
    <property type="entry name" value="CobS"/>
</dbReference>
<dbReference type="Pfam" id="PF02654">
    <property type="entry name" value="CobS"/>
    <property type="match status" value="1"/>
</dbReference>
<evidence type="ECO:0000256" key="6">
    <source>
        <dbReference type="ARBA" id="ARBA00015850"/>
    </source>
</evidence>
<evidence type="ECO:0000313" key="20">
    <source>
        <dbReference type="EMBL" id="MBT0955865.1"/>
    </source>
</evidence>
<evidence type="ECO:0000256" key="11">
    <source>
        <dbReference type="ARBA" id="ARBA00022842"/>
    </source>
</evidence>
<comment type="cofactor">
    <cofactor evidence="1 19">
        <name>Mg(2+)</name>
        <dbReference type="ChEBI" id="CHEBI:18420"/>
    </cofactor>
</comment>
<keyword evidence="7 19" id="KW-1003">Cell membrane</keyword>
<evidence type="ECO:0000256" key="7">
    <source>
        <dbReference type="ARBA" id="ARBA00022475"/>
    </source>
</evidence>
<evidence type="ECO:0000256" key="9">
    <source>
        <dbReference type="ARBA" id="ARBA00022679"/>
    </source>
</evidence>
<keyword evidence="8 19" id="KW-0169">Cobalamin biosynthesis</keyword>
<evidence type="ECO:0000256" key="3">
    <source>
        <dbReference type="ARBA" id="ARBA00004663"/>
    </source>
</evidence>
<evidence type="ECO:0000313" key="21">
    <source>
        <dbReference type="Proteomes" id="UP001315686"/>
    </source>
</evidence>
<dbReference type="GO" id="GO:0051073">
    <property type="term" value="F:adenosylcobinamide-GDP ribazoletransferase activity"/>
    <property type="evidence" value="ECO:0007669"/>
    <property type="project" value="UniProtKB-UniRule"/>
</dbReference>
<evidence type="ECO:0000256" key="8">
    <source>
        <dbReference type="ARBA" id="ARBA00022573"/>
    </source>
</evidence>
<keyword evidence="13 19" id="KW-0472">Membrane</keyword>
<dbReference type="GO" id="GO:0008818">
    <property type="term" value="F:cobalamin 5'-phosphate synthase activity"/>
    <property type="evidence" value="ECO:0007669"/>
    <property type="project" value="UniProtKB-UniRule"/>
</dbReference>
<dbReference type="HAMAP" id="MF_00719">
    <property type="entry name" value="CobS"/>
    <property type="match status" value="1"/>
</dbReference>
<keyword evidence="10 19" id="KW-0812">Transmembrane</keyword>
<evidence type="ECO:0000256" key="2">
    <source>
        <dbReference type="ARBA" id="ARBA00004651"/>
    </source>
</evidence>
<dbReference type="GO" id="GO:0005886">
    <property type="term" value="C:plasma membrane"/>
    <property type="evidence" value="ECO:0007669"/>
    <property type="project" value="UniProtKB-SubCell"/>
</dbReference>
<keyword evidence="21" id="KW-1185">Reference proteome</keyword>
<evidence type="ECO:0000256" key="15">
    <source>
        <dbReference type="ARBA" id="ARBA00032605"/>
    </source>
</evidence>
<evidence type="ECO:0000256" key="5">
    <source>
        <dbReference type="ARBA" id="ARBA00013200"/>
    </source>
</evidence>
<protein>
    <recommendedName>
        <fullName evidence="6 19">Adenosylcobinamide-GDP ribazoletransferase</fullName>
        <ecNumber evidence="5 19">2.7.8.26</ecNumber>
    </recommendedName>
    <alternativeName>
        <fullName evidence="16 19">Cobalamin synthase</fullName>
    </alternativeName>
    <alternativeName>
        <fullName evidence="15 19">Cobalamin-5'-phosphate synthase</fullName>
    </alternativeName>
</protein>
<evidence type="ECO:0000256" key="18">
    <source>
        <dbReference type="ARBA" id="ARBA00049504"/>
    </source>
</evidence>
<feature type="transmembrane region" description="Helical" evidence="19">
    <location>
        <begin position="132"/>
        <end position="148"/>
    </location>
</feature>
<dbReference type="AlphaFoldDB" id="A0AAP2CLU4"/>
<evidence type="ECO:0000256" key="19">
    <source>
        <dbReference type="HAMAP-Rule" id="MF_00719"/>
    </source>
</evidence>
<comment type="catalytic activity">
    <reaction evidence="17 19">
        <text>alpha-ribazole + adenosylcob(III)inamide-GDP = adenosylcob(III)alamin + GMP + H(+)</text>
        <dbReference type="Rhea" id="RHEA:16049"/>
        <dbReference type="ChEBI" id="CHEBI:10329"/>
        <dbReference type="ChEBI" id="CHEBI:15378"/>
        <dbReference type="ChEBI" id="CHEBI:18408"/>
        <dbReference type="ChEBI" id="CHEBI:58115"/>
        <dbReference type="ChEBI" id="CHEBI:60487"/>
        <dbReference type="EC" id="2.7.8.26"/>
    </reaction>
</comment>
<dbReference type="PANTHER" id="PTHR34148:SF1">
    <property type="entry name" value="ADENOSYLCOBINAMIDE-GDP RIBAZOLETRANSFERASE"/>
    <property type="match status" value="1"/>
</dbReference>
<organism evidence="20 21">
    <name type="scientific">Harenicola maris</name>
    <dbReference type="NCBI Taxonomy" id="2841044"/>
    <lineage>
        <taxon>Bacteria</taxon>
        <taxon>Pseudomonadati</taxon>
        <taxon>Pseudomonadota</taxon>
        <taxon>Alphaproteobacteria</taxon>
        <taxon>Rhodobacterales</taxon>
        <taxon>Paracoccaceae</taxon>
        <taxon>Harenicola</taxon>
    </lineage>
</organism>
<feature type="transmembrane region" description="Helical" evidence="19">
    <location>
        <begin position="57"/>
        <end position="80"/>
    </location>
</feature>
<dbReference type="EMBL" id="JADQAZ010000001">
    <property type="protein sequence ID" value="MBT0955865.1"/>
    <property type="molecule type" value="Genomic_DNA"/>
</dbReference>
<keyword evidence="11 19" id="KW-0460">Magnesium</keyword>
<gene>
    <name evidence="19" type="primary">cobS</name>
    <name evidence="20" type="ORF">IV417_00580</name>
</gene>
<comment type="catalytic activity">
    <reaction evidence="18 19">
        <text>alpha-ribazole 5'-phosphate + adenosylcob(III)inamide-GDP = adenosylcob(III)alamin 5'-phosphate + GMP + H(+)</text>
        <dbReference type="Rhea" id="RHEA:23560"/>
        <dbReference type="ChEBI" id="CHEBI:15378"/>
        <dbReference type="ChEBI" id="CHEBI:57918"/>
        <dbReference type="ChEBI" id="CHEBI:58115"/>
        <dbReference type="ChEBI" id="CHEBI:60487"/>
        <dbReference type="ChEBI" id="CHEBI:60493"/>
        <dbReference type="EC" id="2.7.8.26"/>
    </reaction>
</comment>
<reference evidence="20 21" key="1">
    <citation type="journal article" date="2021" name="Arch. Microbiol.">
        <title>Harenicola maris gen. nov., sp. nov. isolated from the Sea of Japan shallow sediments.</title>
        <authorList>
            <person name="Romanenko L.A."/>
            <person name="Kurilenko V.V."/>
            <person name="Chernysheva N.Y."/>
            <person name="Tekutyeva L.A."/>
            <person name="Velansky P.V."/>
            <person name="Svetashev V.I."/>
            <person name="Isaeva M.P."/>
        </authorList>
    </citation>
    <scope>NUCLEOTIDE SEQUENCE [LARGE SCALE GENOMIC DNA]</scope>
    <source>
        <strain evidence="20 21">KMM 3653</strain>
    </source>
</reference>
<evidence type="ECO:0000256" key="14">
    <source>
        <dbReference type="ARBA" id="ARBA00025228"/>
    </source>
</evidence>
<comment type="similarity">
    <text evidence="4 19">Belongs to the CobS family.</text>
</comment>
<sequence length="271" mass="27073">MSQRHGHLCRSGRRGRVTSLPPLPELIKQVQVAVMLLTRLPAGRLGDAVPGLGRSVWAFPLAGLAVGLVSGLVLTLALSLGLPEPLAAGLAVMTGILATGGLHEDGLADLADGFGGGATRAARLDIMRDSRIGSYGTLALIIGVGLRWQALTLLCAEGGAIWAVIALAMLSRAAPAMALGLMPAARADGLGHAAALTSRSGGGVAIAIAVICAALLLGPAPVLAVALVIAIVALATCALAMRMIGGQTGDVMGAVQQLAEIAGFLTLAAML</sequence>
<feature type="transmembrane region" description="Helical" evidence="19">
    <location>
        <begin position="160"/>
        <end position="181"/>
    </location>
</feature>
<comment type="subcellular location">
    <subcellularLocation>
        <location evidence="2 19">Cell membrane</location>
        <topology evidence="2 19">Multi-pass membrane protein</topology>
    </subcellularLocation>
</comment>
<dbReference type="Proteomes" id="UP001315686">
    <property type="component" value="Unassembled WGS sequence"/>
</dbReference>
<name>A0AAP2CLU4_9RHOB</name>
<evidence type="ECO:0000256" key="17">
    <source>
        <dbReference type="ARBA" id="ARBA00048623"/>
    </source>
</evidence>
<keyword evidence="9 19" id="KW-0808">Transferase</keyword>
<comment type="pathway">
    <text evidence="3 19">Cofactor biosynthesis; adenosylcobalamin biosynthesis; adenosylcobalamin from cob(II)yrinate a,c-diamide: step 7/7.</text>
</comment>
<keyword evidence="12 19" id="KW-1133">Transmembrane helix</keyword>
<comment type="caution">
    <text evidence="20">The sequence shown here is derived from an EMBL/GenBank/DDBJ whole genome shotgun (WGS) entry which is preliminary data.</text>
</comment>
<accession>A0AAP2CLU4</accession>
<evidence type="ECO:0000256" key="10">
    <source>
        <dbReference type="ARBA" id="ARBA00022692"/>
    </source>
</evidence>